<protein>
    <recommendedName>
        <fullName evidence="1">endopeptidase La</fullName>
        <ecNumber evidence="1">3.4.21.53</ecNumber>
    </recommendedName>
</protein>
<evidence type="ECO:0000259" key="4">
    <source>
        <dbReference type="PROSITE" id="PS51786"/>
    </source>
</evidence>
<dbReference type="PROSITE" id="PS50106">
    <property type="entry name" value="PDZ"/>
    <property type="match status" value="1"/>
</dbReference>
<feature type="active site" evidence="1">
    <location>
        <position position="290"/>
    </location>
</feature>
<proteinExistence type="inferred from homology"/>
<comment type="similarity">
    <text evidence="1">Belongs to the peptidase S16 family.</text>
</comment>
<dbReference type="Proteomes" id="UP001500466">
    <property type="component" value="Unassembled WGS sequence"/>
</dbReference>
<dbReference type="EMBL" id="BAABHS010000002">
    <property type="protein sequence ID" value="GAA4950013.1"/>
    <property type="molecule type" value="Genomic_DNA"/>
</dbReference>
<dbReference type="PANTHER" id="PTHR10046">
    <property type="entry name" value="ATP DEPENDENT LON PROTEASE FAMILY MEMBER"/>
    <property type="match status" value="1"/>
</dbReference>
<keyword evidence="6" id="KW-1185">Reference proteome</keyword>
<evidence type="ECO:0000256" key="1">
    <source>
        <dbReference type="PROSITE-ProRule" id="PRU01122"/>
    </source>
</evidence>
<evidence type="ECO:0000259" key="3">
    <source>
        <dbReference type="PROSITE" id="PS50106"/>
    </source>
</evidence>
<name>A0ABP9GPP8_9ACTN</name>
<reference evidence="6" key="1">
    <citation type="journal article" date="2019" name="Int. J. Syst. Evol. Microbiol.">
        <title>The Global Catalogue of Microorganisms (GCM) 10K type strain sequencing project: providing services to taxonomists for standard genome sequencing and annotation.</title>
        <authorList>
            <consortium name="The Broad Institute Genomics Platform"/>
            <consortium name="The Broad Institute Genome Sequencing Center for Infectious Disease"/>
            <person name="Wu L."/>
            <person name="Ma J."/>
        </authorList>
    </citation>
    <scope>NUCLEOTIDE SEQUENCE [LARGE SCALE GENOMIC DNA]</scope>
    <source>
        <strain evidence="6">JCM 17986</strain>
    </source>
</reference>
<accession>A0ABP9GPP8</accession>
<dbReference type="Gene3D" id="3.30.230.10">
    <property type="match status" value="1"/>
</dbReference>
<evidence type="ECO:0000313" key="5">
    <source>
        <dbReference type="EMBL" id="GAA4950013.1"/>
    </source>
</evidence>
<keyword evidence="1" id="KW-0645">Protease</keyword>
<dbReference type="InterPro" id="IPR001478">
    <property type="entry name" value="PDZ"/>
</dbReference>
<keyword evidence="2" id="KW-0732">Signal</keyword>
<dbReference type="SUPFAM" id="SSF54211">
    <property type="entry name" value="Ribosomal protein S5 domain 2-like"/>
    <property type="match status" value="1"/>
</dbReference>
<feature type="signal peptide" evidence="2">
    <location>
        <begin position="1"/>
        <end position="21"/>
    </location>
</feature>
<dbReference type="PROSITE" id="PS51786">
    <property type="entry name" value="LON_PROTEOLYTIC"/>
    <property type="match status" value="1"/>
</dbReference>
<dbReference type="SMART" id="SM00228">
    <property type="entry name" value="PDZ"/>
    <property type="match status" value="1"/>
</dbReference>
<feature type="active site" evidence="1">
    <location>
        <position position="245"/>
    </location>
</feature>
<dbReference type="Pfam" id="PF13180">
    <property type="entry name" value="PDZ_2"/>
    <property type="match status" value="1"/>
</dbReference>
<evidence type="ECO:0000313" key="6">
    <source>
        <dbReference type="Proteomes" id="UP001500466"/>
    </source>
</evidence>
<sequence length="351" mass="36270">MSRRTASLIISGLLFIAMALAATLTSVPYGELTPGPTVNTLGPYRGKPVIEVSGAPTYPASGHLNMTTVSVTSKGYNMPLLSAFIGWVKGDADVVPKKSLYPDDKTEKEVEQENAEEFTSSQEHAKVAAFHQLGIPVEEQVIVGKVAKDMPATGKLHAGDIIVSIDGTPIKTPEDVAAAITKHKAGDTVVFVVDPVDARGTQRTVEVGTVAAPDDGRALVGITPGTLPKFPFQVTIHLEDVGGPSAGLMFALGIVDILSPGDLTGGKFVAGTGTIDDDGSVGPIGGVTMKTIAARDAGAKYFLTPKGNCAEAAKERPGGLTLVQVDSVQDAVKALDVIRTGQGTLTECKAG</sequence>
<feature type="domain" description="Lon proteolytic" evidence="4">
    <location>
        <begin position="239"/>
        <end position="338"/>
    </location>
</feature>
<dbReference type="InterPro" id="IPR020568">
    <property type="entry name" value="Ribosomal_Su5_D2-typ_SF"/>
</dbReference>
<dbReference type="InterPro" id="IPR014721">
    <property type="entry name" value="Ribsml_uS5_D2-typ_fold_subgr"/>
</dbReference>
<dbReference type="RefSeq" id="WP_345673844.1">
    <property type="nucleotide sequence ID" value="NZ_BAABHS010000002.1"/>
</dbReference>
<keyword evidence="1" id="KW-0378">Hydrolase</keyword>
<gene>
    <name evidence="5" type="ORF">GCM10023205_08230</name>
</gene>
<comment type="caution">
    <text evidence="5">The sequence shown here is derived from an EMBL/GenBank/DDBJ whole genome shotgun (WGS) entry which is preliminary data.</text>
</comment>
<dbReference type="Pfam" id="PF05362">
    <property type="entry name" value="Lon_C"/>
    <property type="match status" value="1"/>
</dbReference>
<dbReference type="SUPFAM" id="SSF50156">
    <property type="entry name" value="PDZ domain-like"/>
    <property type="match status" value="1"/>
</dbReference>
<dbReference type="InterPro" id="IPR008269">
    <property type="entry name" value="Lon_proteolytic"/>
</dbReference>
<evidence type="ECO:0000256" key="2">
    <source>
        <dbReference type="SAM" id="SignalP"/>
    </source>
</evidence>
<dbReference type="InterPro" id="IPR036034">
    <property type="entry name" value="PDZ_sf"/>
</dbReference>
<comment type="catalytic activity">
    <reaction evidence="1">
        <text>Hydrolysis of proteins in presence of ATP.</text>
        <dbReference type="EC" id="3.4.21.53"/>
    </reaction>
</comment>
<dbReference type="EC" id="3.4.21.53" evidence="1"/>
<feature type="domain" description="PDZ" evidence="3">
    <location>
        <begin position="133"/>
        <end position="197"/>
    </location>
</feature>
<feature type="chain" id="PRO_5046376019" description="endopeptidase La" evidence="2">
    <location>
        <begin position="22"/>
        <end position="351"/>
    </location>
</feature>
<keyword evidence="1" id="KW-0720">Serine protease</keyword>
<organism evidence="5 6">
    <name type="scientific">Yinghuangia aomiensis</name>
    <dbReference type="NCBI Taxonomy" id="676205"/>
    <lineage>
        <taxon>Bacteria</taxon>
        <taxon>Bacillati</taxon>
        <taxon>Actinomycetota</taxon>
        <taxon>Actinomycetes</taxon>
        <taxon>Kitasatosporales</taxon>
        <taxon>Streptomycetaceae</taxon>
        <taxon>Yinghuangia</taxon>
    </lineage>
</organism>
<dbReference type="InterPro" id="IPR027065">
    <property type="entry name" value="Lon_Prtase"/>
</dbReference>
<dbReference type="Gene3D" id="2.30.42.10">
    <property type="match status" value="1"/>
</dbReference>